<evidence type="ECO:0000313" key="2">
    <source>
        <dbReference type="EMBL" id="GAG35594.1"/>
    </source>
</evidence>
<evidence type="ECO:0000256" key="1">
    <source>
        <dbReference type="SAM" id="MobiDB-lite"/>
    </source>
</evidence>
<sequence length="131" mass="14853">HYWGGPRLTKSPLLNLKVVVRALEENDGNPAKALRSVLDRAIEALKPEGKRHMTTAEWILYNILELKFIQGLRVRDIAMRLAMSESDLYRKQRVAIEEVAKTIADMEQGVPERTARGEEIPGPSYPTEEIS</sequence>
<name>X0WXC2_9ZZZZ</name>
<accession>X0WXC2</accession>
<comment type="caution">
    <text evidence="2">The sequence shown here is derived from an EMBL/GenBank/DDBJ whole genome shotgun (WGS) entry which is preliminary data.</text>
</comment>
<organism evidence="2">
    <name type="scientific">marine sediment metagenome</name>
    <dbReference type="NCBI Taxonomy" id="412755"/>
    <lineage>
        <taxon>unclassified sequences</taxon>
        <taxon>metagenomes</taxon>
        <taxon>ecological metagenomes</taxon>
    </lineage>
</organism>
<feature type="region of interest" description="Disordered" evidence="1">
    <location>
        <begin position="106"/>
        <end position="131"/>
    </location>
</feature>
<dbReference type="EMBL" id="BARS01045696">
    <property type="protein sequence ID" value="GAG35594.1"/>
    <property type="molecule type" value="Genomic_DNA"/>
</dbReference>
<dbReference type="AlphaFoldDB" id="X0WXC2"/>
<feature type="non-terminal residue" evidence="2">
    <location>
        <position position="1"/>
    </location>
</feature>
<reference evidence="2" key="1">
    <citation type="journal article" date="2014" name="Front. Microbiol.">
        <title>High frequency of phylogenetically diverse reductive dehalogenase-homologous genes in deep subseafloor sedimentary metagenomes.</title>
        <authorList>
            <person name="Kawai M."/>
            <person name="Futagami T."/>
            <person name="Toyoda A."/>
            <person name="Takaki Y."/>
            <person name="Nishi S."/>
            <person name="Hori S."/>
            <person name="Arai W."/>
            <person name="Tsubouchi T."/>
            <person name="Morono Y."/>
            <person name="Uchiyama I."/>
            <person name="Ito T."/>
            <person name="Fujiyama A."/>
            <person name="Inagaki F."/>
            <person name="Takami H."/>
        </authorList>
    </citation>
    <scope>NUCLEOTIDE SEQUENCE</scope>
    <source>
        <strain evidence="2">Expedition CK06-06</strain>
    </source>
</reference>
<protein>
    <submittedName>
        <fullName evidence="2">Uncharacterized protein</fullName>
    </submittedName>
</protein>
<proteinExistence type="predicted"/>
<gene>
    <name evidence="2" type="ORF">S01H1_68883</name>
</gene>